<comment type="caution">
    <text evidence="4">The sequence shown here is derived from an EMBL/GenBank/DDBJ whole genome shotgun (WGS) entry which is preliminary data.</text>
</comment>
<dbReference type="InterPro" id="IPR046867">
    <property type="entry name" value="AldOxase/xan_DH_MoCoBD2"/>
</dbReference>
<dbReference type="SUPFAM" id="SSF54665">
    <property type="entry name" value="CO dehydrogenase molybdoprotein N-domain-like"/>
    <property type="match status" value="1"/>
</dbReference>
<keyword evidence="2" id="KW-0560">Oxidoreductase</keyword>
<gene>
    <name evidence="4" type="ORF">ACFO4E_14375</name>
</gene>
<protein>
    <submittedName>
        <fullName evidence="4">Xanthine dehydrogenase family protein molybdopterin-binding subunit</fullName>
    </submittedName>
</protein>
<proteinExistence type="predicted"/>
<sequence length="690" mass="73072">MIGLLRTRAVGAGIERLDGRAKVTGAATYAYDQPVEHPAYVAPVLSAITRGRVVAVETGAAENVEGVLAVVTAATAVRTADIGDGELDVLQGDEIAFRGQLIGAVVAETPEAARQAAGLIEVAYEEWPHEVELREGGGGPPPIPDPGEDDVRGDVDGAFASAPFTIDATYTTPPEYNNPMEPLTTVAVWEGDGLTVYESTQSVHAVRETLAQLFGLDLERVRVMAPHVGGGFGSKGTVHAHLVLAVLAARAVPGRPVKLALTRRHMFALAGYRTPTLQRLRLAAGADGRITVIDHEAWEQSSRVKEFVEQCTTPVRNMYPAANRRLAQRMAALDVPVTSWMRAPGECPGMYALESAIDELAETCGIDPVEFRIRNDTAVDPDSGKPFSSRNLAACLREGARRFGWADRDPLPASRREGGWQVGVGVAGSIYPVIGFPGSAAVVRFGADGRYRVLIGAVDLGTGAWTALTQIAADALRVPVGRVDLHIGDSSLPWASVAGGSSGTTCWGTAIVEAAKAFRDQHGTDPAEGDEARGEVRENTAREQYAMHAFGAQFAEVRVNGTTGEVRVPRMLGVFAAGRIINARTARSQFIGGMSMGVSMALHEQGVRDPRFGHIVNQDFAEYHIAANADIGAIEAVWVDEEDPHVNPMGSKGIGEIGIVGAAAAIANAAYHATGVRVRDLPLTADRFVG</sequence>
<keyword evidence="5" id="KW-1185">Reference proteome</keyword>
<dbReference type="Proteomes" id="UP001595923">
    <property type="component" value="Unassembled WGS sequence"/>
</dbReference>
<dbReference type="Gene3D" id="3.90.1170.50">
    <property type="entry name" value="Aldehyde oxidase/xanthine dehydrogenase, a/b hammerhead"/>
    <property type="match status" value="1"/>
</dbReference>
<dbReference type="Pfam" id="PF02738">
    <property type="entry name" value="MoCoBD_1"/>
    <property type="match status" value="1"/>
</dbReference>
<accession>A0ABV9DWD0</accession>
<evidence type="ECO:0000313" key="5">
    <source>
        <dbReference type="Proteomes" id="UP001595923"/>
    </source>
</evidence>
<dbReference type="InterPro" id="IPR036856">
    <property type="entry name" value="Ald_Oxase/Xan_DH_a/b_sf"/>
</dbReference>
<name>A0ABV9DWD0_9ACTN</name>
<evidence type="ECO:0000313" key="4">
    <source>
        <dbReference type="EMBL" id="MFC4563047.1"/>
    </source>
</evidence>
<dbReference type="InterPro" id="IPR016208">
    <property type="entry name" value="Ald_Oxase/xanthine_DH-like"/>
</dbReference>
<dbReference type="SUPFAM" id="SSF56003">
    <property type="entry name" value="Molybdenum cofactor-binding domain"/>
    <property type="match status" value="1"/>
</dbReference>
<dbReference type="PANTHER" id="PTHR11908">
    <property type="entry name" value="XANTHINE DEHYDROGENASE"/>
    <property type="match status" value="1"/>
</dbReference>
<organism evidence="4 5">
    <name type="scientific">Nocardiopsis mangrovi</name>
    <dbReference type="NCBI Taxonomy" id="1179818"/>
    <lineage>
        <taxon>Bacteria</taxon>
        <taxon>Bacillati</taxon>
        <taxon>Actinomycetota</taxon>
        <taxon>Actinomycetes</taxon>
        <taxon>Streptosporangiales</taxon>
        <taxon>Nocardiopsidaceae</taxon>
        <taxon>Nocardiopsis</taxon>
    </lineage>
</organism>
<reference evidence="5" key="1">
    <citation type="journal article" date="2019" name="Int. J. Syst. Evol. Microbiol.">
        <title>The Global Catalogue of Microorganisms (GCM) 10K type strain sequencing project: providing services to taxonomists for standard genome sequencing and annotation.</title>
        <authorList>
            <consortium name="The Broad Institute Genomics Platform"/>
            <consortium name="The Broad Institute Genome Sequencing Center for Infectious Disease"/>
            <person name="Wu L."/>
            <person name="Ma J."/>
        </authorList>
    </citation>
    <scope>NUCLEOTIDE SEQUENCE [LARGE SCALE GENOMIC DNA]</scope>
    <source>
        <strain evidence="5">XZYJ18</strain>
    </source>
</reference>
<dbReference type="SMART" id="SM01008">
    <property type="entry name" value="Ald_Xan_dh_C"/>
    <property type="match status" value="1"/>
</dbReference>
<dbReference type="Pfam" id="PF01315">
    <property type="entry name" value="Ald_Xan_dh_C"/>
    <property type="match status" value="1"/>
</dbReference>
<evidence type="ECO:0000256" key="1">
    <source>
        <dbReference type="ARBA" id="ARBA00022505"/>
    </source>
</evidence>
<feature type="domain" description="Aldehyde oxidase/xanthine dehydrogenase a/b hammerhead" evidence="3">
    <location>
        <begin position="24"/>
        <end position="128"/>
    </location>
</feature>
<dbReference type="InterPro" id="IPR000674">
    <property type="entry name" value="Ald_Oxase/Xan_DH_a/b"/>
</dbReference>
<dbReference type="EMBL" id="JBHSFQ010000012">
    <property type="protein sequence ID" value="MFC4563047.1"/>
    <property type="molecule type" value="Genomic_DNA"/>
</dbReference>
<dbReference type="InterPro" id="IPR037165">
    <property type="entry name" value="AldOxase/xan_DH_Mopterin-bd_sf"/>
</dbReference>
<evidence type="ECO:0000256" key="2">
    <source>
        <dbReference type="ARBA" id="ARBA00023002"/>
    </source>
</evidence>
<dbReference type="PANTHER" id="PTHR11908:SF132">
    <property type="entry name" value="ALDEHYDE OXIDASE 1-RELATED"/>
    <property type="match status" value="1"/>
</dbReference>
<evidence type="ECO:0000259" key="3">
    <source>
        <dbReference type="SMART" id="SM01008"/>
    </source>
</evidence>
<keyword evidence="1" id="KW-0500">Molybdenum</keyword>
<dbReference type="Gene3D" id="3.30.365.10">
    <property type="entry name" value="Aldehyde oxidase/xanthine dehydrogenase, molybdopterin binding domain"/>
    <property type="match status" value="4"/>
</dbReference>
<dbReference type="RefSeq" id="WP_378574764.1">
    <property type="nucleotide sequence ID" value="NZ_JBHSFQ010000012.1"/>
</dbReference>
<dbReference type="Pfam" id="PF20256">
    <property type="entry name" value="MoCoBD_2"/>
    <property type="match status" value="2"/>
</dbReference>
<dbReference type="InterPro" id="IPR008274">
    <property type="entry name" value="AldOxase/xan_DH_MoCoBD1"/>
</dbReference>